<dbReference type="InterPro" id="IPR016181">
    <property type="entry name" value="Acyl_CoA_acyltransferase"/>
</dbReference>
<evidence type="ECO:0000313" key="2">
    <source>
        <dbReference type="EMBL" id="CTQ70487.1"/>
    </source>
</evidence>
<name>A0A0M7A792_9HYPH</name>
<evidence type="ECO:0000313" key="3">
    <source>
        <dbReference type="Proteomes" id="UP000053235"/>
    </source>
</evidence>
<dbReference type="OrthoDB" id="8593648at2"/>
<dbReference type="PANTHER" id="PTHR13170:SF16">
    <property type="entry name" value="PROTEIN O-GLCNACASE"/>
    <property type="match status" value="1"/>
</dbReference>
<dbReference type="InterPro" id="IPR051822">
    <property type="entry name" value="Glycosyl_Hydrolase_84"/>
</dbReference>
<dbReference type="AlphaFoldDB" id="A0A0M7A792"/>
<keyword evidence="2" id="KW-0808">Transferase</keyword>
<accession>A0A0M7A792</accession>
<dbReference type="Pfam" id="PF00583">
    <property type="entry name" value="Acetyltransf_1"/>
    <property type="match status" value="1"/>
</dbReference>
<keyword evidence="3" id="KW-1185">Reference proteome</keyword>
<reference evidence="3" key="1">
    <citation type="submission" date="2015-07" db="EMBL/GenBank/DDBJ databases">
        <authorList>
            <person name="Rodrigo-Torres Lidia"/>
            <person name="Arahal R.David."/>
        </authorList>
    </citation>
    <scope>NUCLEOTIDE SEQUENCE [LARGE SCALE GENOMIC DNA]</scope>
    <source>
        <strain evidence="3">CECT 5112</strain>
    </source>
</reference>
<feature type="domain" description="N-acetyltransferase" evidence="1">
    <location>
        <begin position="82"/>
        <end position="216"/>
    </location>
</feature>
<dbReference type="RefSeq" id="WP_144432136.1">
    <property type="nucleotide sequence ID" value="NZ_CXWD01000008.1"/>
</dbReference>
<organism evidence="2 3">
    <name type="scientific">Roseibium alexandrii</name>
    <dbReference type="NCBI Taxonomy" id="388408"/>
    <lineage>
        <taxon>Bacteria</taxon>
        <taxon>Pseudomonadati</taxon>
        <taxon>Pseudomonadota</taxon>
        <taxon>Alphaproteobacteria</taxon>
        <taxon>Hyphomicrobiales</taxon>
        <taxon>Stappiaceae</taxon>
        <taxon>Roseibium</taxon>
    </lineage>
</organism>
<proteinExistence type="predicted"/>
<protein>
    <submittedName>
        <fullName evidence="2">Acetyltransferase (GNAT) family protein</fullName>
    </submittedName>
</protein>
<gene>
    <name evidence="2" type="ORF">LAX5112_02526</name>
</gene>
<dbReference type="EMBL" id="CXWD01000008">
    <property type="protein sequence ID" value="CTQ70487.1"/>
    <property type="molecule type" value="Genomic_DNA"/>
</dbReference>
<dbReference type="SUPFAM" id="SSF55729">
    <property type="entry name" value="Acyl-CoA N-acyltransferases (Nat)"/>
    <property type="match status" value="1"/>
</dbReference>
<sequence length="218" mass="24127">MVRISGSLDDDLEFRPAARSDLDAVYDISLLTGNAGRDATSLYVDPKLMGHIYAAPYLILDGTIGYVVENQKQVLGFVLGATNTRDFEAQLEDRWWPELRRDYPWPGQVQGELTADQKRIHMIHRPDVVPERVVQTFPAHLHMNLLPEVQGKGVGTALLNVWLDAARNASVSGVHVRVNAKNTSGFAFWKSRGFQPLLTQKSMGSAGTIWCGLQVGVS</sequence>
<dbReference type="Gene3D" id="3.40.630.30">
    <property type="match status" value="1"/>
</dbReference>
<dbReference type="PANTHER" id="PTHR13170">
    <property type="entry name" value="O-GLCNACASE"/>
    <property type="match status" value="1"/>
</dbReference>
<dbReference type="STRING" id="388408.LAX5112_02526"/>
<dbReference type="InterPro" id="IPR000182">
    <property type="entry name" value="GNAT_dom"/>
</dbReference>
<dbReference type="GO" id="GO:0016747">
    <property type="term" value="F:acyltransferase activity, transferring groups other than amino-acyl groups"/>
    <property type="evidence" value="ECO:0007669"/>
    <property type="project" value="InterPro"/>
</dbReference>
<evidence type="ECO:0000259" key="1">
    <source>
        <dbReference type="PROSITE" id="PS51186"/>
    </source>
</evidence>
<dbReference type="Proteomes" id="UP000053235">
    <property type="component" value="Unassembled WGS sequence"/>
</dbReference>
<dbReference type="PROSITE" id="PS51186">
    <property type="entry name" value="GNAT"/>
    <property type="match status" value="1"/>
</dbReference>